<sequence length="189" mass="20882">MGSQVTKKSKSSSKSHKTKPQIIKFETFDMPGPPPEPIILTSKNKAWADVIRNLVDLSVDKWVAEYHDPSIMDGSGWSLSICSKELNIQSSGMNAYPETFDAVQEVIERAAATAPPPTKPTYARKPRKCPNCGASPVASIMYGMPSLSHELMEKERRGEVVFGGCVIEMDGSQPSWKCTTCEMEFYKTT</sequence>
<dbReference type="RefSeq" id="WP_306737612.1">
    <property type="nucleotide sequence ID" value="NZ_JANHAX010000008.1"/>
</dbReference>
<feature type="compositionally biased region" description="Basic residues" evidence="1">
    <location>
        <begin position="7"/>
        <end position="19"/>
    </location>
</feature>
<comment type="caution">
    <text evidence="2">The sequence shown here is derived from an EMBL/GenBank/DDBJ whole genome shotgun (WGS) entry which is preliminary data.</text>
</comment>
<dbReference type="EMBL" id="JANHAX010000008">
    <property type="protein sequence ID" value="MDQ2092303.1"/>
    <property type="molecule type" value="Genomic_DNA"/>
</dbReference>
<reference evidence="2" key="2">
    <citation type="submission" date="2023-02" db="EMBL/GenBank/DDBJ databases">
        <title>'Rhodoalgimonas zhirmunskyi' gen. nov., isolated from a red alga.</title>
        <authorList>
            <person name="Nedashkovskaya O.I."/>
            <person name="Otstavnykh N.Y."/>
            <person name="Bystritskaya E.P."/>
            <person name="Balabanova L.A."/>
            <person name="Isaeva M.P."/>
        </authorList>
    </citation>
    <scope>NUCLEOTIDE SEQUENCE</scope>
    <source>
        <strain evidence="2">KCTC 52189</strain>
    </source>
</reference>
<dbReference type="Proteomes" id="UP001226762">
    <property type="component" value="Unassembled WGS sequence"/>
</dbReference>
<organism evidence="2 3">
    <name type="scientific">Marimonas arenosa</name>
    <dbReference type="NCBI Taxonomy" id="1795305"/>
    <lineage>
        <taxon>Bacteria</taxon>
        <taxon>Pseudomonadati</taxon>
        <taxon>Pseudomonadota</taxon>
        <taxon>Alphaproteobacteria</taxon>
        <taxon>Rhodobacterales</taxon>
        <taxon>Paracoccaceae</taxon>
        <taxon>Marimonas</taxon>
    </lineage>
</organism>
<keyword evidence="3" id="KW-1185">Reference proteome</keyword>
<accession>A0AAE3WGW7</accession>
<feature type="region of interest" description="Disordered" evidence="1">
    <location>
        <begin position="1"/>
        <end position="28"/>
    </location>
</feature>
<dbReference type="AlphaFoldDB" id="A0AAE3WGW7"/>
<name>A0AAE3WGW7_9RHOB</name>
<proteinExistence type="predicted"/>
<evidence type="ECO:0000313" key="2">
    <source>
        <dbReference type="EMBL" id="MDQ2092303.1"/>
    </source>
</evidence>
<gene>
    <name evidence="2" type="ORF">NO357_20550</name>
</gene>
<protein>
    <submittedName>
        <fullName evidence="2">Uncharacterized protein</fullName>
    </submittedName>
</protein>
<evidence type="ECO:0000313" key="3">
    <source>
        <dbReference type="Proteomes" id="UP001226762"/>
    </source>
</evidence>
<evidence type="ECO:0000256" key="1">
    <source>
        <dbReference type="SAM" id="MobiDB-lite"/>
    </source>
</evidence>
<reference evidence="2" key="1">
    <citation type="submission" date="2022-07" db="EMBL/GenBank/DDBJ databases">
        <authorList>
            <person name="Otstavnykh N."/>
            <person name="Isaeva M."/>
            <person name="Bystritskaya E."/>
        </authorList>
    </citation>
    <scope>NUCLEOTIDE SEQUENCE</scope>
    <source>
        <strain evidence="2">KCTC 52189</strain>
    </source>
</reference>